<dbReference type="GO" id="GO:0005886">
    <property type="term" value="C:plasma membrane"/>
    <property type="evidence" value="ECO:0000318"/>
    <property type="project" value="GO_Central"/>
</dbReference>
<feature type="transmembrane region" description="Helical" evidence="8">
    <location>
        <begin position="284"/>
        <end position="304"/>
    </location>
</feature>
<feature type="transmembrane region" description="Helical" evidence="8">
    <location>
        <begin position="185"/>
        <end position="204"/>
    </location>
</feature>
<dbReference type="OrthoDB" id="1856718at2759"/>
<evidence type="ECO:0000313" key="9">
    <source>
        <dbReference type="EMBL" id="CAG1854695.1"/>
    </source>
</evidence>
<evidence type="ECO:0000313" key="11">
    <source>
        <dbReference type="Proteomes" id="UP000012960"/>
    </source>
</evidence>
<protein>
    <submittedName>
        <fullName evidence="9">(wild Malaysian banana) hypothetical protein</fullName>
    </submittedName>
</protein>
<name>A0A804L0Q9_MUSAM</name>
<accession>A0A804L0Q9</accession>
<dbReference type="OMA" id="KYKFRNT"/>
<dbReference type="EMBL" id="HG996476">
    <property type="protein sequence ID" value="CAG1854695.1"/>
    <property type="molecule type" value="Genomic_DNA"/>
</dbReference>
<evidence type="ECO:0000256" key="1">
    <source>
        <dbReference type="ARBA" id="ARBA00004141"/>
    </source>
</evidence>
<feature type="transmembrane region" description="Helical" evidence="8">
    <location>
        <begin position="381"/>
        <end position="405"/>
    </location>
</feature>
<feature type="region of interest" description="Disordered" evidence="7">
    <location>
        <begin position="1"/>
        <end position="35"/>
    </location>
</feature>
<reference evidence="9" key="1">
    <citation type="submission" date="2021-03" db="EMBL/GenBank/DDBJ databases">
        <authorList>
            <consortium name="Genoscope - CEA"/>
            <person name="William W."/>
        </authorList>
    </citation>
    <scope>NUCLEOTIDE SEQUENCE</scope>
    <source>
        <strain evidence="9">Doubled-haploid Pahang</strain>
    </source>
</reference>
<feature type="transmembrane region" description="Helical" evidence="8">
    <location>
        <begin position="112"/>
        <end position="133"/>
    </location>
</feature>
<dbReference type="EnsemblPlants" id="Ma10_t26770.1">
    <property type="protein sequence ID" value="Ma10_p26770.1"/>
    <property type="gene ID" value="Ma10_g26770"/>
</dbReference>
<dbReference type="Proteomes" id="UP000012960">
    <property type="component" value="Unplaced"/>
</dbReference>
<evidence type="ECO:0000256" key="4">
    <source>
        <dbReference type="ARBA" id="ARBA00022692"/>
    </source>
</evidence>
<evidence type="ECO:0000256" key="2">
    <source>
        <dbReference type="ARBA" id="ARBA00007965"/>
    </source>
</evidence>
<evidence type="ECO:0000313" key="10">
    <source>
        <dbReference type="EnsemblPlants" id="Ma10_p26770.2"/>
    </source>
</evidence>
<reference evidence="10" key="2">
    <citation type="submission" date="2021-05" db="UniProtKB">
        <authorList>
            <consortium name="EnsemblPlants"/>
        </authorList>
    </citation>
    <scope>IDENTIFICATION</scope>
    <source>
        <strain evidence="10">subsp. malaccensis</strain>
    </source>
</reference>
<dbReference type="GO" id="GO:0005337">
    <property type="term" value="F:nucleoside transmembrane transporter activity"/>
    <property type="evidence" value="ECO:0000318"/>
    <property type="project" value="GO_Central"/>
</dbReference>
<dbReference type="FunCoup" id="A0A804L0Q9">
    <property type="interactions" value="1884"/>
</dbReference>
<comment type="similarity">
    <text evidence="2">Belongs to the SLC29A/ENT transporter (TC 2.A.57) family.</text>
</comment>
<comment type="subcellular location">
    <subcellularLocation>
        <location evidence="1">Membrane</location>
        <topology evidence="1">Multi-pass membrane protein</topology>
    </subcellularLocation>
</comment>
<keyword evidence="5 8" id="KW-1133">Transmembrane helix</keyword>
<dbReference type="KEGG" id="mus:103969325"/>
<sequence length="500" mass="54067">MTGARDVEPTGGTHLINPRWDPLRTSEPPPTSKLKTAEMGMGQELEGIHASPPSEPSVISDPLNETNEIDDTDMKMGGGRGADVRKGLIVPVAVDEETPTTKAPLGSAPKDLFHIAYAVYFTLGAGFLLPWNAFITAVDYFSYLYPGAPVDRVFSVAYMVIGLLLLAVIVLWARRSSAHLRVNAGLALFIAALLVVPVMDAAYVRGKQGRYAAFDVTVGAVVLSGIADALVQSGVIGSAGELPERYMQAVVAGTAASGVLASTMRVITKAIYPRDAHGLRKSAILYFTVGIVMMVINIVCYNMADRLPVVRYYRHIKLQAMEDKRNERGPASGSALGSTLWHITGRIKWIGLGIFLTYAVTLSIFPGYITEDVHSELLKDWYPIMLIAGYNVFDLVGKSLTAVYLVENANVAVSSCVARLLFYPLFVGCLRGPKFFRTEVPVTVLTCLLGLTNGYLTSVLMIMAPKSVPIQHSETAGIVSVLFLAIGLSFGSIVSWFWVI</sequence>
<feature type="transmembrane region" description="Helical" evidence="8">
    <location>
        <begin position="349"/>
        <end position="369"/>
    </location>
</feature>
<feature type="transmembrane region" description="Helical" evidence="8">
    <location>
        <begin position="476"/>
        <end position="499"/>
    </location>
</feature>
<feature type="transmembrane region" description="Helical" evidence="8">
    <location>
        <begin position="249"/>
        <end position="272"/>
    </location>
</feature>
<keyword evidence="3" id="KW-0813">Transport</keyword>
<proteinExistence type="inferred from homology"/>
<dbReference type="PANTHER" id="PTHR10332">
    <property type="entry name" value="EQUILIBRATIVE NUCLEOSIDE TRANSPORTER"/>
    <property type="match status" value="1"/>
</dbReference>
<keyword evidence="11" id="KW-1185">Reference proteome</keyword>
<dbReference type="EnsemblPlants" id="Ma10_t26770.2">
    <property type="protein sequence ID" value="Ma10_p26770.2"/>
    <property type="gene ID" value="Ma10_g26770"/>
</dbReference>
<dbReference type="Pfam" id="PF01733">
    <property type="entry name" value="Nucleoside_tran"/>
    <property type="match status" value="1"/>
</dbReference>
<dbReference type="PIRSF" id="PIRSF016379">
    <property type="entry name" value="ENT"/>
    <property type="match status" value="1"/>
</dbReference>
<gene>
    <name evidence="9" type="ORF">GSMUA_329210.1</name>
</gene>
<organism evidence="10 11">
    <name type="scientific">Musa acuminata subsp. malaccensis</name>
    <name type="common">Wild banana</name>
    <name type="synonym">Musa malaccensis</name>
    <dbReference type="NCBI Taxonomy" id="214687"/>
    <lineage>
        <taxon>Eukaryota</taxon>
        <taxon>Viridiplantae</taxon>
        <taxon>Streptophyta</taxon>
        <taxon>Embryophyta</taxon>
        <taxon>Tracheophyta</taxon>
        <taxon>Spermatophyta</taxon>
        <taxon>Magnoliopsida</taxon>
        <taxon>Liliopsida</taxon>
        <taxon>Zingiberales</taxon>
        <taxon>Musaceae</taxon>
        <taxon>Musa</taxon>
    </lineage>
</organism>
<keyword evidence="4 8" id="KW-0812">Transmembrane</keyword>
<dbReference type="Gramene" id="Ma10_t26770.1">
    <property type="protein sequence ID" value="Ma10_p26770.1"/>
    <property type="gene ID" value="Ma10_g26770"/>
</dbReference>
<dbReference type="AlphaFoldDB" id="A0A804L0Q9"/>
<keyword evidence="6 8" id="KW-0472">Membrane</keyword>
<dbReference type="Gramene" id="Ma10_t26770.2">
    <property type="protein sequence ID" value="Ma10_p26770.2"/>
    <property type="gene ID" value="Ma10_g26770"/>
</dbReference>
<dbReference type="InterPro" id="IPR002259">
    <property type="entry name" value="Eqnu_transpt"/>
</dbReference>
<dbReference type="InParanoid" id="A0A804L0Q9"/>
<dbReference type="PANTHER" id="PTHR10332:SF10">
    <property type="entry name" value="EQUILIBRATIVE NUCLEOSIDE TRANSPORTER 4"/>
    <property type="match status" value="1"/>
</dbReference>
<evidence type="ECO:0000256" key="6">
    <source>
        <dbReference type="ARBA" id="ARBA00023136"/>
    </source>
</evidence>
<evidence type="ECO:0000256" key="7">
    <source>
        <dbReference type="SAM" id="MobiDB-lite"/>
    </source>
</evidence>
<feature type="transmembrane region" description="Helical" evidence="8">
    <location>
        <begin position="153"/>
        <end position="173"/>
    </location>
</feature>
<evidence type="ECO:0000256" key="5">
    <source>
        <dbReference type="ARBA" id="ARBA00022989"/>
    </source>
</evidence>
<evidence type="ECO:0000256" key="8">
    <source>
        <dbReference type="SAM" id="Phobius"/>
    </source>
</evidence>
<evidence type="ECO:0000256" key="3">
    <source>
        <dbReference type="ARBA" id="ARBA00022448"/>
    </source>
</evidence>
<feature type="transmembrane region" description="Helical" evidence="8">
    <location>
        <begin position="442"/>
        <end position="464"/>
    </location>
</feature>